<keyword evidence="1" id="KW-0812">Transmembrane</keyword>
<evidence type="ECO:0000313" key="2">
    <source>
        <dbReference type="EMBL" id="KAF9070451.1"/>
    </source>
</evidence>
<feature type="transmembrane region" description="Helical" evidence="1">
    <location>
        <begin position="104"/>
        <end position="126"/>
    </location>
</feature>
<evidence type="ECO:0000256" key="1">
    <source>
        <dbReference type="SAM" id="Phobius"/>
    </source>
</evidence>
<protein>
    <submittedName>
        <fullName evidence="2">Uncharacterized protein</fullName>
    </submittedName>
</protein>
<reference evidence="2" key="1">
    <citation type="submission" date="2020-11" db="EMBL/GenBank/DDBJ databases">
        <authorList>
            <consortium name="DOE Joint Genome Institute"/>
            <person name="Ahrendt S."/>
            <person name="Riley R."/>
            <person name="Andreopoulos W."/>
            <person name="Labutti K."/>
            <person name="Pangilinan J."/>
            <person name="Ruiz-Duenas F.J."/>
            <person name="Barrasa J.M."/>
            <person name="Sanchez-Garcia M."/>
            <person name="Camarero S."/>
            <person name="Miyauchi S."/>
            <person name="Serrano A."/>
            <person name="Linde D."/>
            <person name="Babiker R."/>
            <person name="Drula E."/>
            <person name="Ayuso-Fernandez I."/>
            <person name="Pacheco R."/>
            <person name="Padilla G."/>
            <person name="Ferreira P."/>
            <person name="Barriuso J."/>
            <person name="Kellner H."/>
            <person name="Castanera R."/>
            <person name="Alfaro M."/>
            <person name="Ramirez L."/>
            <person name="Pisabarro A.G."/>
            <person name="Kuo A."/>
            <person name="Tritt A."/>
            <person name="Lipzen A."/>
            <person name="He G."/>
            <person name="Yan M."/>
            <person name="Ng V."/>
            <person name="Cullen D."/>
            <person name="Martin F."/>
            <person name="Rosso M.-N."/>
            <person name="Henrissat B."/>
            <person name="Hibbett D."/>
            <person name="Martinez A.T."/>
            <person name="Grigoriev I.V."/>
        </authorList>
    </citation>
    <scope>NUCLEOTIDE SEQUENCE</scope>
    <source>
        <strain evidence="2">AH 40177</strain>
    </source>
</reference>
<feature type="transmembrane region" description="Helical" evidence="1">
    <location>
        <begin position="50"/>
        <end position="69"/>
    </location>
</feature>
<gene>
    <name evidence="2" type="ORF">BDP27DRAFT_1401984</name>
</gene>
<accession>A0A9P5PW21</accession>
<sequence length="320" mass="36536">MFESMIKHKFSIFMCVAMIASLICLALGLMDRTIASCLPVSFLQFKSSSWLAATCFVLALVLAIHYPLARKAYEVTNQETIALLPHLACFLALIYIAYGCSGLGLLLEAGCAFLLALDITVHWFAYAKHYVLARKSEIGDQEMLLYYSWVSFDVFVDASEFYLPAIEAAVDLRYLTAAAREDHDKDVQMLRDKINEYRIFYYNNAVKNETFDKDSVGKFTALKATIGRSVTRLKTMNAVYPCTQQSDKAKLDRMFRKINEAYHRLRRRDIFYFHHRLPSPQLESHLAMLLESRPFSVDLHISIPSVNLDSALDEHLAILL</sequence>
<name>A0A9P5PW21_9AGAR</name>
<keyword evidence="3" id="KW-1185">Reference proteome</keyword>
<dbReference type="Proteomes" id="UP000772434">
    <property type="component" value="Unassembled WGS sequence"/>
</dbReference>
<feature type="transmembrane region" description="Helical" evidence="1">
    <location>
        <begin position="81"/>
        <end position="98"/>
    </location>
</feature>
<proteinExistence type="predicted"/>
<feature type="transmembrane region" description="Helical" evidence="1">
    <location>
        <begin position="12"/>
        <end position="30"/>
    </location>
</feature>
<dbReference type="AlphaFoldDB" id="A0A9P5PW21"/>
<dbReference type="EMBL" id="JADNRY010000040">
    <property type="protein sequence ID" value="KAF9070451.1"/>
    <property type="molecule type" value="Genomic_DNA"/>
</dbReference>
<keyword evidence="1" id="KW-1133">Transmembrane helix</keyword>
<organism evidence="2 3">
    <name type="scientific">Rhodocollybia butyracea</name>
    <dbReference type="NCBI Taxonomy" id="206335"/>
    <lineage>
        <taxon>Eukaryota</taxon>
        <taxon>Fungi</taxon>
        <taxon>Dikarya</taxon>
        <taxon>Basidiomycota</taxon>
        <taxon>Agaricomycotina</taxon>
        <taxon>Agaricomycetes</taxon>
        <taxon>Agaricomycetidae</taxon>
        <taxon>Agaricales</taxon>
        <taxon>Marasmiineae</taxon>
        <taxon>Omphalotaceae</taxon>
        <taxon>Rhodocollybia</taxon>
    </lineage>
</organism>
<evidence type="ECO:0000313" key="3">
    <source>
        <dbReference type="Proteomes" id="UP000772434"/>
    </source>
</evidence>
<comment type="caution">
    <text evidence="2">The sequence shown here is derived from an EMBL/GenBank/DDBJ whole genome shotgun (WGS) entry which is preliminary data.</text>
</comment>
<keyword evidence="1" id="KW-0472">Membrane</keyword>